<name>A0ACB5S6J5_9PEZI</name>
<reference evidence="1" key="1">
    <citation type="submission" date="2024-09" db="EMBL/GenBank/DDBJ databases">
        <title>Draft Genome Sequences of Neofusicoccum parvum.</title>
        <authorList>
            <person name="Ashida A."/>
            <person name="Camagna M."/>
            <person name="Tanaka A."/>
            <person name="Takemoto D."/>
        </authorList>
    </citation>
    <scope>NUCLEOTIDE SEQUENCE</scope>
    <source>
        <strain evidence="1">PPO83</strain>
    </source>
</reference>
<proteinExistence type="predicted"/>
<evidence type="ECO:0000313" key="2">
    <source>
        <dbReference type="Proteomes" id="UP001165186"/>
    </source>
</evidence>
<dbReference type="EMBL" id="BSXG01000046">
    <property type="protein sequence ID" value="GME28301.1"/>
    <property type="molecule type" value="Genomic_DNA"/>
</dbReference>
<comment type="caution">
    <text evidence="1">The sequence shown here is derived from an EMBL/GenBank/DDBJ whole genome shotgun (WGS) entry which is preliminary data.</text>
</comment>
<dbReference type="Proteomes" id="UP001165186">
    <property type="component" value="Unassembled WGS sequence"/>
</dbReference>
<organism evidence="1 2">
    <name type="scientific">Neofusicoccum parvum</name>
    <dbReference type="NCBI Taxonomy" id="310453"/>
    <lineage>
        <taxon>Eukaryota</taxon>
        <taxon>Fungi</taxon>
        <taxon>Dikarya</taxon>
        <taxon>Ascomycota</taxon>
        <taxon>Pezizomycotina</taxon>
        <taxon>Dothideomycetes</taxon>
        <taxon>Dothideomycetes incertae sedis</taxon>
        <taxon>Botryosphaeriales</taxon>
        <taxon>Botryosphaeriaceae</taxon>
        <taxon>Neofusicoccum</taxon>
    </lineage>
</organism>
<accession>A0ACB5S6J5</accession>
<gene>
    <name evidence="1" type="primary">g4184</name>
    <name evidence="1" type="ORF">NpPPO83_00004184</name>
</gene>
<evidence type="ECO:0000313" key="1">
    <source>
        <dbReference type="EMBL" id="GME28301.1"/>
    </source>
</evidence>
<keyword evidence="2" id="KW-1185">Reference proteome</keyword>
<protein>
    <submittedName>
        <fullName evidence="1">Exodeoxyribonuclease vii large subunit</fullName>
    </submittedName>
</protein>
<sequence length="466" mass="51380">MAGESQGQLGSPDPLTADFDTYRHISSHTETPNTFQAAISLDEEGWDMDGEFEMEDYEFTPGYMTYGMKDGQCNPGGILSGPTAFENPNPTEDLHMEGDHVQNDNTDNNLHSPAALETSNPGMSLDLETGNADESINIQPSRRAESLEVEDDLAMDLDNGFNPRPSTSINSAPGVSVSHFSAEDISSGSSNDSGSDSDTSLDAYERLTKAQTRAAETEAATASSSQAPSSKPKKRNPLTTTPSSPTTRHPGIAAHKRALPPTGPLDATDTLIMTLKAGGHSDKAVAAALVARGLHAYDPKSISTRHRRIREARAAETDRALRLRRRRWTAAEDEALVGAYLGALRRQDDEVRRLRRRFYRDVAAAVGERVAGSFFSAAACEERYRELVAEEAMVEGEWGDVEVERREGVKRLTAFWEQECERARREDGAWQDHLVKEAAEVERERRKEERARRGGTEREVAFWEVP</sequence>